<evidence type="ECO:0000256" key="6">
    <source>
        <dbReference type="ARBA" id="ARBA00023139"/>
    </source>
</evidence>
<comment type="caution">
    <text evidence="10">The sequence shown here is derived from an EMBL/GenBank/DDBJ whole genome shotgun (WGS) entry which is preliminary data.</text>
</comment>
<dbReference type="Gene3D" id="3.30.300.210">
    <property type="entry name" value="Nutrient germinant receptor protein C, domain 3"/>
    <property type="match status" value="1"/>
</dbReference>
<evidence type="ECO:0000256" key="7">
    <source>
        <dbReference type="ARBA" id="ARBA00023288"/>
    </source>
</evidence>
<comment type="subcellular location">
    <subcellularLocation>
        <location evidence="1">Membrane</location>
        <topology evidence="1">Lipid-anchor</topology>
    </subcellularLocation>
</comment>
<evidence type="ECO:0000259" key="9">
    <source>
        <dbReference type="Pfam" id="PF25198"/>
    </source>
</evidence>
<sequence>MRRIYKWIAFALAFLLFLILGSETVPLADRAVVMGIGIDKIENGYKVTAQIIMPTDSESKSAGYIVLSGDGESVSEALMSVSIEAGRQLSMSHCNAVVLGFELIQHDAVNALDYMVRNAYLSENALIVAAANTAEEVLNAKPAFAEMSSLYLQTMLTKYGYYSIRSGRNIKDFLVSHNTRSQGNWLSLTTVTETAGEVGGEQSAEEPEFIFSFDDTAVFKGGDYVTKLDERGTRGINYVEKHIKEGSIVAVCDGKIYTYFIENIKTQKKFSDDYSAAFSTRATLILKEIQSDDGTTSTANSIDSERNPGIKAAVAKVIADDIRYAYEESKKFGVDIFGLGEGFYGATGKNFDPVGYFDRAVLEIEVKVDFV</sequence>
<dbReference type="PANTHER" id="PTHR35789:SF1">
    <property type="entry name" value="SPORE GERMINATION PROTEIN B3"/>
    <property type="match status" value="1"/>
</dbReference>
<dbReference type="GO" id="GO:0009847">
    <property type="term" value="P:spore germination"/>
    <property type="evidence" value="ECO:0007669"/>
    <property type="project" value="InterPro"/>
</dbReference>
<feature type="domain" description="Spore germination protein N-terminal" evidence="9">
    <location>
        <begin position="25"/>
        <end position="180"/>
    </location>
</feature>
<dbReference type="PANTHER" id="PTHR35789">
    <property type="entry name" value="SPORE GERMINATION PROTEIN B3"/>
    <property type="match status" value="1"/>
</dbReference>
<dbReference type="InterPro" id="IPR057336">
    <property type="entry name" value="GerAC_N"/>
</dbReference>
<dbReference type="GO" id="GO:0016020">
    <property type="term" value="C:membrane"/>
    <property type="evidence" value="ECO:0007669"/>
    <property type="project" value="UniProtKB-SubCell"/>
</dbReference>
<dbReference type="Pfam" id="PF25198">
    <property type="entry name" value="Spore_GerAC_N"/>
    <property type="match status" value="1"/>
</dbReference>
<evidence type="ECO:0000256" key="1">
    <source>
        <dbReference type="ARBA" id="ARBA00004635"/>
    </source>
</evidence>
<protein>
    <recommendedName>
        <fullName evidence="12">Ger(X)C family spore germination protein</fullName>
    </recommendedName>
</protein>
<organism evidence="10 11">
    <name type="scientific">Candidatus Stercoripulliclostridium merdigallinarum</name>
    <dbReference type="NCBI Taxonomy" id="2840951"/>
    <lineage>
        <taxon>Bacteria</taxon>
        <taxon>Bacillati</taxon>
        <taxon>Bacillota</taxon>
        <taxon>Clostridia</taxon>
        <taxon>Eubacteriales</taxon>
        <taxon>Candidatus Stercoripulliclostridium</taxon>
    </lineage>
</organism>
<evidence type="ECO:0000313" key="10">
    <source>
        <dbReference type="EMBL" id="HIU60094.1"/>
    </source>
</evidence>
<evidence type="ECO:0000256" key="3">
    <source>
        <dbReference type="ARBA" id="ARBA00022544"/>
    </source>
</evidence>
<proteinExistence type="inferred from homology"/>
<dbReference type="InterPro" id="IPR038501">
    <property type="entry name" value="Spore_GerAC_C_sf"/>
</dbReference>
<gene>
    <name evidence="10" type="ORF">IAB05_01740</name>
</gene>
<dbReference type="Pfam" id="PF05504">
    <property type="entry name" value="Spore_GerAC"/>
    <property type="match status" value="1"/>
</dbReference>
<dbReference type="Proteomes" id="UP000824094">
    <property type="component" value="Unassembled WGS sequence"/>
</dbReference>
<dbReference type="EMBL" id="DVNF01000055">
    <property type="protein sequence ID" value="HIU60094.1"/>
    <property type="molecule type" value="Genomic_DNA"/>
</dbReference>
<feature type="domain" description="Spore germination GerAC-like C-terminal" evidence="8">
    <location>
        <begin position="215"/>
        <end position="368"/>
    </location>
</feature>
<dbReference type="InterPro" id="IPR046953">
    <property type="entry name" value="Spore_GerAC-like_C"/>
</dbReference>
<accession>A0A9D1SGZ9</accession>
<keyword evidence="6" id="KW-0564">Palmitate</keyword>
<comment type="similarity">
    <text evidence="2">Belongs to the GerABKC lipoprotein family.</text>
</comment>
<keyword evidence="4" id="KW-0732">Signal</keyword>
<evidence type="ECO:0000256" key="5">
    <source>
        <dbReference type="ARBA" id="ARBA00023136"/>
    </source>
</evidence>
<dbReference type="InterPro" id="IPR008844">
    <property type="entry name" value="Spore_GerAC-like"/>
</dbReference>
<dbReference type="AlphaFoldDB" id="A0A9D1SGZ9"/>
<keyword evidence="5" id="KW-0472">Membrane</keyword>
<name>A0A9D1SGZ9_9FIRM</name>
<evidence type="ECO:0008006" key="12">
    <source>
        <dbReference type="Google" id="ProtNLM"/>
    </source>
</evidence>
<evidence type="ECO:0000256" key="4">
    <source>
        <dbReference type="ARBA" id="ARBA00022729"/>
    </source>
</evidence>
<reference evidence="10" key="2">
    <citation type="journal article" date="2021" name="PeerJ">
        <title>Extensive microbial diversity within the chicken gut microbiome revealed by metagenomics and culture.</title>
        <authorList>
            <person name="Gilroy R."/>
            <person name="Ravi A."/>
            <person name="Getino M."/>
            <person name="Pursley I."/>
            <person name="Horton D.L."/>
            <person name="Alikhan N.F."/>
            <person name="Baker D."/>
            <person name="Gharbi K."/>
            <person name="Hall N."/>
            <person name="Watson M."/>
            <person name="Adriaenssens E.M."/>
            <person name="Foster-Nyarko E."/>
            <person name="Jarju S."/>
            <person name="Secka A."/>
            <person name="Antonio M."/>
            <person name="Oren A."/>
            <person name="Chaudhuri R.R."/>
            <person name="La Ragione R."/>
            <person name="Hildebrand F."/>
            <person name="Pallen M.J."/>
        </authorList>
    </citation>
    <scope>NUCLEOTIDE SEQUENCE</scope>
    <source>
        <strain evidence="10">18911</strain>
    </source>
</reference>
<keyword evidence="7" id="KW-0449">Lipoprotein</keyword>
<evidence type="ECO:0000256" key="2">
    <source>
        <dbReference type="ARBA" id="ARBA00007886"/>
    </source>
</evidence>
<evidence type="ECO:0000313" key="11">
    <source>
        <dbReference type="Proteomes" id="UP000824094"/>
    </source>
</evidence>
<keyword evidence="3" id="KW-0309">Germination</keyword>
<reference evidence="10" key="1">
    <citation type="submission" date="2020-10" db="EMBL/GenBank/DDBJ databases">
        <authorList>
            <person name="Gilroy R."/>
        </authorList>
    </citation>
    <scope>NUCLEOTIDE SEQUENCE</scope>
    <source>
        <strain evidence="10">18911</strain>
    </source>
</reference>
<evidence type="ECO:0000259" key="8">
    <source>
        <dbReference type="Pfam" id="PF05504"/>
    </source>
</evidence>